<feature type="region of interest" description="Disordered" evidence="7">
    <location>
        <begin position="330"/>
        <end position="365"/>
    </location>
</feature>
<dbReference type="GO" id="GO:0003723">
    <property type="term" value="F:RNA binding"/>
    <property type="evidence" value="ECO:0007669"/>
    <property type="project" value="InterPro"/>
</dbReference>
<keyword evidence="4" id="KW-0677">Repeat</keyword>
<protein>
    <submittedName>
        <fullName evidence="9">Pre-mRNA splicing factor PRP21 like protein-domain-containing protein</fullName>
    </submittedName>
</protein>
<feature type="compositionally biased region" description="Polar residues" evidence="7">
    <location>
        <begin position="340"/>
        <end position="355"/>
    </location>
</feature>
<feature type="region of interest" description="Disordered" evidence="7">
    <location>
        <begin position="293"/>
        <end position="316"/>
    </location>
</feature>
<accession>A0A371CFC1</accession>
<evidence type="ECO:0000256" key="3">
    <source>
        <dbReference type="ARBA" id="ARBA00022728"/>
    </source>
</evidence>
<dbReference type="AlphaFoldDB" id="A0A371CFC1"/>
<dbReference type="SMART" id="SM00648">
    <property type="entry name" value="SWAP"/>
    <property type="match status" value="2"/>
</dbReference>
<sequence length="468" mass="52489">MNPPEGIIIPPPEIKAKIERTAEFVAKNGIAFEHRIREKEGSNALFSFLNNDDHYHLYYQWRCDEYASGRTRETDANTAQLKPKDTSDHLIEPPAFEFHTVLPPMSAVDHEVIHTTAQHTAEYGPSFSMLLAKNEARNPQYEFLKPSHSLHKFYQLLVEQYLKVGQALDAGFSALPESTRTNIEAAVKDKFYALGLAKRRAEWISHTEQKNQKAIEEAERERIAFAEIDWHDFVVAETIVFSDKDKTGELPAPLTLAQLQFSSLEQRSRGLKLEYAPNSDDDDEEENKEIVTKGKMEVKEDAKEEAKEEAKEGSTEVVVKEEPKVYSAPSNMKIRPAGTSKLNKLKNSSPATVVTPSGEVVPESSYDSHMRVYTLDPNWKAQKDLADSRAQSTNLATSGVTHNMKRMAEAKQGDGGRPTKKPVVAWDGRAGSSAAAQEEAMRRAPSKEEQAKQKKERLAKERAIGPGR</sequence>
<keyword evidence="5" id="KW-0508">mRNA splicing</keyword>
<dbReference type="VEuPathDB" id="FungiDB:YALI1_B27454g"/>
<comment type="subcellular location">
    <subcellularLocation>
        <location evidence="1">Nucleus</location>
    </subcellularLocation>
</comment>
<evidence type="ECO:0000259" key="8">
    <source>
        <dbReference type="PROSITE" id="PS50128"/>
    </source>
</evidence>
<evidence type="ECO:0000256" key="7">
    <source>
        <dbReference type="SAM" id="MobiDB-lite"/>
    </source>
</evidence>
<dbReference type="InterPro" id="IPR022030">
    <property type="entry name" value="SF3A1_dom"/>
</dbReference>
<dbReference type="GO" id="GO:0005686">
    <property type="term" value="C:U2 snRNP"/>
    <property type="evidence" value="ECO:0007669"/>
    <property type="project" value="TreeGrafter"/>
</dbReference>
<keyword evidence="3" id="KW-0747">Spliceosome</keyword>
<dbReference type="Pfam" id="PF01805">
    <property type="entry name" value="Surp"/>
    <property type="match status" value="2"/>
</dbReference>
<feature type="compositionally biased region" description="Polar residues" evidence="7">
    <location>
        <begin position="389"/>
        <end position="401"/>
    </location>
</feature>
<dbReference type="InterPro" id="IPR000061">
    <property type="entry name" value="Surp"/>
</dbReference>
<dbReference type="FunFam" id="1.10.10.790:FF:000015">
    <property type="entry name" value="Splicing factor 3A subunit 1"/>
    <property type="match status" value="1"/>
</dbReference>
<dbReference type="SUPFAM" id="SSF109905">
    <property type="entry name" value="Surp module (SWAP domain)"/>
    <property type="match status" value="2"/>
</dbReference>
<proteinExistence type="predicted"/>
<feature type="region of interest" description="Disordered" evidence="7">
    <location>
        <begin position="384"/>
        <end position="468"/>
    </location>
</feature>
<keyword evidence="2" id="KW-0507">mRNA processing</keyword>
<reference evidence="9 10" key="1">
    <citation type="submission" date="2018-07" db="EMBL/GenBank/DDBJ databases">
        <title>Draft Genome Assemblies for Five Robust Yarrowia lipolytica Strains Exhibiting High Lipid Production and Pentose Sugar Utilization and Sugar Alcohol Secretion from Undetoxified Lignocellulosic Biomass Hydrolysates.</title>
        <authorList>
            <consortium name="DOE Joint Genome Institute"/>
            <person name="Walker C."/>
            <person name="Ryu S."/>
            <person name="Na H."/>
            <person name="Zane M."/>
            <person name="LaButti K."/>
            <person name="Lipzen A."/>
            <person name="Haridas S."/>
            <person name="Barry K."/>
            <person name="Grigoriev I.V."/>
            <person name="Quarterman J."/>
            <person name="Slininger P."/>
            <person name="Dien B."/>
            <person name="Trinh C.T."/>
        </authorList>
    </citation>
    <scope>NUCLEOTIDE SEQUENCE [LARGE SCALE GENOMIC DNA]</scope>
    <source>
        <strain evidence="9 10">YB392</strain>
    </source>
</reference>
<dbReference type="GO" id="GO:0071013">
    <property type="term" value="C:catalytic step 2 spliceosome"/>
    <property type="evidence" value="ECO:0007669"/>
    <property type="project" value="TreeGrafter"/>
</dbReference>
<dbReference type="Gene3D" id="1.10.10.790">
    <property type="entry name" value="Surp module"/>
    <property type="match status" value="2"/>
</dbReference>
<feature type="domain" description="SURP motif" evidence="8">
    <location>
        <begin position="112"/>
        <end position="154"/>
    </location>
</feature>
<dbReference type="VEuPathDB" id="FungiDB:YALI0_B21032g"/>
<name>A0A371CFC1_YARLL</name>
<dbReference type="GO" id="GO:0071004">
    <property type="term" value="C:U2-type prespliceosome"/>
    <property type="evidence" value="ECO:0007669"/>
    <property type="project" value="TreeGrafter"/>
</dbReference>
<gene>
    <name evidence="9" type="ORF">B0I71DRAFT_126657</name>
</gene>
<dbReference type="PROSITE" id="PS50128">
    <property type="entry name" value="SURP"/>
    <property type="match status" value="2"/>
</dbReference>
<evidence type="ECO:0000256" key="4">
    <source>
        <dbReference type="ARBA" id="ARBA00022737"/>
    </source>
</evidence>
<dbReference type="Proteomes" id="UP000256601">
    <property type="component" value="Unassembled WGS sequence"/>
</dbReference>
<dbReference type="InterPro" id="IPR045146">
    <property type="entry name" value="SF3A1"/>
</dbReference>
<organism evidence="9 10">
    <name type="scientific">Yarrowia lipolytica</name>
    <name type="common">Candida lipolytica</name>
    <dbReference type="NCBI Taxonomy" id="4952"/>
    <lineage>
        <taxon>Eukaryota</taxon>
        <taxon>Fungi</taxon>
        <taxon>Dikarya</taxon>
        <taxon>Ascomycota</taxon>
        <taxon>Saccharomycotina</taxon>
        <taxon>Dipodascomycetes</taxon>
        <taxon>Dipodascales</taxon>
        <taxon>Dipodascales incertae sedis</taxon>
        <taxon>Yarrowia</taxon>
    </lineage>
</organism>
<dbReference type="PANTHER" id="PTHR15316">
    <property type="entry name" value="SPLICEOSOME ASSOCIATED PROTEIN 114/SWAP SPLICING FACTOR-RELATED"/>
    <property type="match status" value="1"/>
</dbReference>
<evidence type="ECO:0000256" key="5">
    <source>
        <dbReference type="ARBA" id="ARBA00023187"/>
    </source>
</evidence>
<dbReference type="PANTHER" id="PTHR15316:SF1">
    <property type="entry name" value="SPLICING FACTOR 3A SUBUNIT 1"/>
    <property type="match status" value="1"/>
</dbReference>
<dbReference type="Pfam" id="PF12230">
    <property type="entry name" value="PRP21_like_P"/>
    <property type="match status" value="1"/>
</dbReference>
<dbReference type="GO" id="GO:0045292">
    <property type="term" value="P:mRNA cis splicing, via spliceosome"/>
    <property type="evidence" value="ECO:0007669"/>
    <property type="project" value="InterPro"/>
</dbReference>
<feature type="compositionally biased region" description="Basic and acidic residues" evidence="7">
    <location>
        <begin position="439"/>
        <end position="468"/>
    </location>
</feature>
<dbReference type="EMBL" id="KZ858948">
    <property type="protein sequence ID" value="RDW28985.1"/>
    <property type="molecule type" value="Genomic_DNA"/>
</dbReference>
<evidence type="ECO:0000313" key="9">
    <source>
        <dbReference type="EMBL" id="RDW28985.1"/>
    </source>
</evidence>
<dbReference type="GO" id="GO:0000381">
    <property type="term" value="P:regulation of alternative mRNA splicing, via spliceosome"/>
    <property type="evidence" value="ECO:0007669"/>
    <property type="project" value="TreeGrafter"/>
</dbReference>
<evidence type="ECO:0000256" key="6">
    <source>
        <dbReference type="ARBA" id="ARBA00023242"/>
    </source>
</evidence>
<feature type="domain" description="SURP motif" evidence="8">
    <location>
        <begin position="17"/>
        <end position="59"/>
    </location>
</feature>
<evidence type="ECO:0000313" key="10">
    <source>
        <dbReference type="Proteomes" id="UP000256601"/>
    </source>
</evidence>
<keyword evidence="6" id="KW-0539">Nucleus</keyword>
<dbReference type="InterPro" id="IPR035967">
    <property type="entry name" value="SWAP/Surp_sf"/>
</dbReference>
<evidence type="ECO:0000256" key="2">
    <source>
        <dbReference type="ARBA" id="ARBA00022664"/>
    </source>
</evidence>
<evidence type="ECO:0000256" key="1">
    <source>
        <dbReference type="ARBA" id="ARBA00004123"/>
    </source>
</evidence>